<reference evidence="1 2" key="1">
    <citation type="submission" date="2014-08" db="EMBL/GenBank/DDBJ databases">
        <authorList>
            <person name="den Bakker H.C."/>
        </authorList>
    </citation>
    <scope>NUCLEOTIDE SEQUENCE [LARGE SCALE GENOMIC DNA]</scope>
    <source>
        <strain evidence="1 2">DSM 18334</strain>
    </source>
</reference>
<protein>
    <submittedName>
        <fullName evidence="1">Uncharacterized protein</fullName>
    </submittedName>
</protein>
<reference evidence="1 2" key="2">
    <citation type="submission" date="2014-10" db="EMBL/GenBank/DDBJ databases">
        <title>Comparative genomics of the Paenibacillus odorifer group.</title>
        <authorList>
            <person name="Tsai Y.-C."/>
            <person name="Martin N."/>
            <person name="Korlach J."/>
            <person name="Wiedmann M."/>
        </authorList>
    </citation>
    <scope>NUCLEOTIDE SEQUENCE [LARGE SCALE GENOMIC DNA]</scope>
    <source>
        <strain evidence="1 2">DSM 18334</strain>
    </source>
</reference>
<evidence type="ECO:0000313" key="1">
    <source>
        <dbReference type="EMBL" id="KGE20063.1"/>
    </source>
</evidence>
<organism evidence="1 2">
    <name type="scientific">Paenibacillus wynnii</name>
    <dbReference type="NCBI Taxonomy" id="268407"/>
    <lineage>
        <taxon>Bacteria</taxon>
        <taxon>Bacillati</taxon>
        <taxon>Bacillota</taxon>
        <taxon>Bacilli</taxon>
        <taxon>Bacillales</taxon>
        <taxon>Paenibacillaceae</taxon>
        <taxon>Paenibacillus</taxon>
    </lineage>
</organism>
<keyword evidence="2" id="KW-1185">Reference proteome</keyword>
<dbReference type="OrthoDB" id="2632150at2"/>
<proteinExistence type="predicted"/>
<dbReference type="AlphaFoldDB" id="A0A098MDD0"/>
<dbReference type="EMBL" id="JQCR01000002">
    <property type="protein sequence ID" value="KGE20063.1"/>
    <property type="molecule type" value="Genomic_DNA"/>
</dbReference>
<dbReference type="RefSeq" id="WP_036651912.1">
    <property type="nucleotide sequence ID" value="NZ_JQCR01000002.1"/>
</dbReference>
<name>A0A098MDD0_9BACL</name>
<evidence type="ECO:0000313" key="2">
    <source>
        <dbReference type="Proteomes" id="UP000029734"/>
    </source>
</evidence>
<dbReference type="STRING" id="268407.PWYN_12475"/>
<comment type="caution">
    <text evidence="1">The sequence shown here is derived from an EMBL/GenBank/DDBJ whole genome shotgun (WGS) entry which is preliminary data.</text>
</comment>
<gene>
    <name evidence="1" type="ORF">PWYN_12475</name>
</gene>
<sequence>MIKKAAVVVVVGLVLMAAFAILIYPTPYRYLEFRSGDRTVPVKTNVITGESKYFMTSSGWITVENNDQ</sequence>
<dbReference type="Proteomes" id="UP000029734">
    <property type="component" value="Unassembled WGS sequence"/>
</dbReference>
<accession>A0A098MDD0</accession>